<dbReference type="PANTHER" id="PTHR46579">
    <property type="entry name" value="F5/8 TYPE C DOMAIN-CONTAINING PROTEIN-RELATED"/>
    <property type="match status" value="1"/>
</dbReference>
<evidence type="ECO:0000313" key="1">
    <source>
        <dbReference type="EMBL" id="KIO16281.1"/>
    </source>
</evidence>
<gene>
    <name evidence="1" type="ORF">M407DRAFT_86185</name>
</gene>
<reference evidence="1 2" key="1">
    <citation type="submission" date="2014-04" db="EMBL/GenBank/DDBJ databases">
        <authorList>
            <consortium name="DOE Joint Genome Institute"/>
            <person name="Kuo A."/>
            <person name="Girlanda M."/>
            <person name="Perotto S."/>
            <person name="Kohler A."/>
            <person name="Nagy L.G."/>
            <person name="Floudas D."/>
            <person name="Copeland A."/>
            <person name="Barry K.W."/>
            <person name="Cichocki N."/>
            <person name="Veneault-Fourrey C."/>
            <person name="LaButti K."/>
            <person name="Lindquist E.A."/>
            <person name="Lipzen A."/>
            <person name="Lundell T."/>
            <person name="Morin E."/>
            <person name="Murat C."/>
            <person name="Sun H."/>
            <person name="Tunlid A."/>
            <person name="Henrissat B."/>
            <person name="Grigoriev I.V."/>
            <person name="Hibbett D.S."/>
            <person name="Martin F."/>
            <person name="Nordberg H.P."/>
            <person name="Cantor M.N."/>
            <person name="Hua S.X."/>
        </authorList>
    </citation>
    <scope>NUCLEOTIDE SEQUENCE [LARGE SCALE GENOMIC DNA]</scope>
    <source>
        <strain evidence="1 2">MUT 4182</strain>
    </source>
</reference>
<protein>
    <submittedName>
        <fullName evidence="1">Uncharacterized protein</fullName>
    </submittedName>
</protein>
<dbReference type="HOGENOM" id="CLU_009141_0_0_1"/>
<sequence length="710" mass="82555">MCLYSCMLYAGKYASLSRCMHCRHPRLRRNRKPYKQFHYIPFIPQIQALYANTTSAENMRYRNDHHNDNLFRNDGRISDVYDSALYCKLRESENILCLGLIPGPRKPKNFNSFMWVYAQEMECAARGVSTYDAKSDSLFDLHVYGPLGSGDMPAVASAFCCTKNHNAKHPCRFCPIEAVPIIGSRNPIHYVPMRRPADYPENPLTHDNLPTVPHDEFIHRAKLVDSARTVNDRKELAQLYGINTTPIMSRIPGICFPWSFPFDFMHLLENLLKNYVKLISGDFKGIPRGKEAYTFTRKVWHDIGTCTVKANATIPSSFGRRIPNIAEDRTYFTAEAYLVWFTLYAPILLRNRFARPKYYKHFLLLVSIINRCLAIVTNHEERATLRKDIVKWYEQYEQIFYQYKPSRLPTCLITVHAWLHLVDLMEQSGPLWGYWCWVMERYCSRLLRAVSSRKYPYASLNRRIFETQTLLAIRNTYELHEALPRYTLGHDSRIQNAWEDEKSPQYSDLKLIGPSRVVELDRGLDSLRSRIAIHLMTRNNVASRSLVLSHLPKKIIQWAKIQIKDGDIVSSLHGDNREEENQRTASYCQYELLVDSLARYRTVSPVLNGKTFFGELERVFLLHLRRNEAIKQFEDEVILLLDIRSCNTSTDAYGFFEYQTYGPREVVDASGLRAVVGRIQQGTTWTFVRRPGVFEHATYTYADEDPGTDD</sequence>
<keyword evidence="2" id="KW-1185">Reference proteome</keyword>
<evidence type="ECO:0000313" key="2">
    <source>
        <dbReference type="Proteomes" id="UP000054248"/>
    </source>
</evidence>
<proteinExistence type="predicted"/>
<name>A0A0C3Q185_9AGAM</name>
<dbReference type="Proteomes" id="UP000054248">
    <property type="component" value="Unassembled WGS sequence"/>
</dbReference>
<accession>A0A0C3Q185</accession>
<dbReference type="PANTHER" id="PTHR46579:SF1">
    <property type="entry name" value="F5_8 TYPE C DOMAIN-CONTAINING PROTEIN"/>
    <property type="match status" value="1"/>
</dbReference>
<reference evidence="2" key="2">
    <citation type="submission" date="2015-01" db="EMBL/GenBank/DDBJ databases">
        <title>Evolutionary Origins and Diversification of the Mycorrhizal Mutualists.</title>
        <authorList>
            <consortium name="DOE Joint Genome Institute"/>
            <consortium name="Mycorrhizal Genomics Consortium"/>
            <person name="Kohler A."/>
            <person name="Kuo A."/>
            <person name="Nagy L.G."/>
            <person name="Floudas D."/>
            <person name="Copeland A."/>
            <person name="Barry K.W."/>
            <person name="Cichocki N."/>
            <person name="Veneault-Fourrey C."/>
            <person name="LaButti K."/>
            <person name="Lindquist E.A."/>
            <person name="Lipzen A."/>
            <person name="Lundell T."/>
            <person name="Morin E."/>
            <person name="Murat C."/>
            <person name="Riley R."/>
            <person name="Ohm R."/>
            <person name="Sun H."/>
            <person name="Tunlid A."/>
            <person name="Henrissat B."/>
            <person name="Grigoriev I.V."/>
            <person name="Hibbett D.S."/>
            <person name="Martin F."/>
        </authorList>
    </citation>
    <scope>NUCLEOTIDE SEQUENCE [LARGE SCALE GENOMIC DNA]</scope>
    <source>
        <strain evidence="2">MUT 4182</strain>
    </source>
</reference>
<organism evidence="1 2">
    <name type="scientific">Tulasnella calospora MUT 4182</name>
    <dbReference type="NCBI Taxonomy" id="1051891"/>
    <lineage>
        <taxon>Eukaryota</taxon>
        <taxon>Fungi</taxon>
        <taxon>Dikarya</taxon>
        <taxon>Basidiomycota</taxon>
        <taxon>Agaricomycotina</taxon>
        <taxon>Agaricomycetes</taxon>
        <taxon>Cantharellales</taxon>
        <taxon>Tulasnellaceae</taxon>
        <taxon>Tulasnella</taxon>
    </lineage>
</organism>
<dbReference type="OrthoDB" id="2404451at2759"/>
<dbReference type="AlphaFoldDB" id="A0A0C3Q185"/>
<dbReference type="EMBL" id="KN823609">
    <property type="protein sequence ID" value="KIO16281.1"/>
    <property type="molecule type" value="Genomic_DNA"/>
</dbReference>
<dbReference type="STRING" id="1051891.A0A0C3Q185"/>